<keyword evidence="4" id="KW-1185">Reference proteome</keyword>
<dbReference type="Proteomes" id="UP000584931">
    <property type="component" value="Unassembled WGS sequence"/>
</dbReference>
<organism evidence="3 4">
    <name type="scientific">Nocardiopsis sinuspersici</name>
    <dbReference type="NCBI Taxonomy" id="501010"/>
    <lineage>
        <taxon>Bacteria</taxon>
        <taxon>Bacillati</taxon>
        <taxon>Actinomycetota</taxon>
        <taxon>Actinomycetes</taxon>
        <taxon>Streptosporangiales</taxon>
        <taxon>Nocardiopsidaceae</taxon>
        <taxon>Nocardiopsis</taxon>
    </lineage>
</organism>
<dbReference type="OrthoDB" id="1099523at2"/>
<accession>A0A1V3BZB7</accession>
<reference evidence="3" key="2">
    <citation type="submission" date="2016-08" db="EMBL/GenBank/DDBJ databases">
        <authorList>
            <person name="Seilhamer J.J."/>
        </authorList>
    </citation>
    <scope>NUCLEOTIDE SEQUENCE [LARGE SCALE GENOMIC DNA]</scope>
    <source>
        <strain evidence="3">UTMC102</strain>
    </source>
</reference>
<evidence type="ECO:0000313" key="2">
    <source>
        <dbReference type="EMBL" id="NYH54842.1"/>
    </source>
</evidence>
<name>A0A1V3BZB7_9ACTN</name>
<evidence type="ECO:0000313" key="3">
    <source>
        <dbReference type="EMBL" id="OOC53589.1"/>
    </source>
</evidence>
<evidence type="ECO:0000256" key="1">
    <source>
        <dbReference type="SAM" id="SignalP"/>
    </source>
</evidence>
<dbReference type="STRING" id="501010.NOSIN_07035"/>
<dbReference type="EMBL" id="JACCHL010000001">
    <property type="protein sequence ID" value="NYH54842.1"/>
    <property type="molecule type" value="Genomic_DNA"/>
</dbReference>
<feature type="signal peptide" evidence="1">
    <location>
        <begin position="1"/>
        <end position="31"/>
    </location>
</feature>
<reference evidence="4" key="1">
    <citation type="submission" date="2016-08" db="EMBL/GenBank/DDBJ databases">
        <authorList>
            <person name="Tokovenko B."/>
            <person name="Kalinowski J."/>
        </authorList>
    </citation>
    <scope>NUCLEOTIDE SEQUENCE [LARGE SCALE GENOMIC DNA]</scope>
    <source>
        <strain evidence="4">UTMC102</strain>
    </source>
</reference>
<dbReference type="Proteomes" id="UP000189004">
    <property type="component" value="Unassembled WGS sequence"/>
</dbReference>
<keyword evidence="1" id="KW-0732">Signal</keyword>
<gene>
    <name evidence="2" type="ORF">HNR06_004431</name>
    <name evidence="3" type="ORF">NOSIN_07035</name>
</gene>
<dbReference type="AlphaFoldDB" id="A0A1V3BZB7"/>
<comment type="caution">
    <text evidence="3">The sequence shown here is derived from an EMBL/GenBank/DDBJ whole genome shotgun (WGS) entry which is preliminary data.</text>
</comment>
<feature type="chain" id="PRO_5044566670" evidence="1">
    <location>
        <begin position="32"/>
        <end position="138"/>
    </location>
</feature>
<evidence type="ECO:0000313" key="4">
    <source>
        <dbReference type="Proteomes" id="UP000189004"/>
    </source>
</evidence>
<evidence type="ECO:0000313" key="5">
    <source>
        <dbReference type="Proteomes" id="UP000584931"/>
    </source>
</evidence>
<protein>
    <submittedName>
        <fullName evidence="3">Spore-associated protein A</fullName>
    </submittedName>
</protein>
<dbReference type="RefSeq" id="WP_077689974.1">
    <property type="nucleotide sequence ID" value="NZ_JACCHL010000001.1"/>
</dbReference>
<sequence length="138" mass="14083">MHKFAKKAAAVAVATGISLGGLLVSASPAAAATYGGECGSGYKVVNEDNIGSKGTVYLTYNSSNGYNCVVAKRNNPGSAILMEAGLSVSPAGNHWDVYDGGYYTTYAGPVYLHASGQCVDWMGRITGTEGGDRGTNCG</sequence>
<dbReference type="EMBL" id="MCOK01000001">
    <property type="protein sequence ID" value="OOC53589.1"/>
    <property type="molecule type" value="Genomic_DNA"/>
</dbReference>
<reference evidence="2 5" key="3">
    <citation type="submission" date="2020-07" db="EMBL/GenBank/DDBJ databases">
        <title>Sequencing the genomes of 1000 actinobacteria strains.</title>
        <authorList>
            <person name="Klenk H.-P."/>
        </authorList>
    </citation>
    <scope>NUCLEOTIDE SEQUENCE [LARGE SCALE GENOMIC DNA]</scope>
    <source>
        <strain evidence="2 5">DSM 45278</strain>
    </source>
</reference>
<proteinExistence type="predicted"/>
<accession>A0A7Z0BMR5</accession>